<sequence length="101" mass="10497">MPALLPAHRTSLGPALATGQLRGVGTMFHSDDFIEQPELSDTTIAINISAVEGVLGSTSASSSQKAGHGIFSPSASSCKCPRPKFRRGNELASDCEDANSH</sequence>
<protein>
    <submittedName>
        <fullName evidence="2">Uncharacterized protein</fullName>
    </submittedName>
</protein>
<feature type="region of interest" description="Disordered" evidence="1">
    <location>
        <begin position="57"/>
        <end position="79"/>
    </location>
</feature>
<proteinExistence type="predicted"/>
<keyword evidence="3" id="KW-1185">Reference proteome</keyword>
<reference evidence="2 3" key="1">
    <citation type="submission" date="2023-10" db="EMBL/GenBank/DDBJ databases">
        <title>Draft genome sequence of Xylaria bambusicola isolate GMP-LS, the root and basal stem rot pathogen of sugarcane in Indonesia.</title>
        <authorList>
            <person name="Selvaraj P."/>
            <person name="Muralishankar V."/>
            <person name="Muruganantham S."/>
            <person name="Sp S."/>
            <person name="Haryani S."/>
            <person name="Lau K.J.X."/>
            <person name="Naqvi N.I."/>
        </authorList>
    </citation>
    <scope>NUCLEOTIDE SEQUENCE [LARGE SCALE GENOMIC DNA]</scope>
    <source>
        <strain evidence="2">GMP-LS</strain>
    </source>
</reference>
<dbReference type="EMBL" id="JAWHQM010000012">
    <property type="protein sequence ID" value="KAK5629627.1"/>
    <property type="molecule type" value="Genomic_DNA"/>
</dbReference>
<organism evidence="2 3">
    <name type="scientific">Xylaria bambusicola</name>
    <dbReference type="NCBI Taxonomy" id="326684"/>
    <lineage>
        <taxon>Eukaryota</taxon>
        <taxon>Fungi</taxon>
        <taxon>Dikarya</taxon>
        <taxon>Ascomycota</taxon>
        <taxon>Pezizomycotina</taxon>
        <taxon>Sordariomycetes</taxon>
        <taxon>Xylariomycetidae</taxon>
        <taxon>Xylariales</taxon>
        <taxon>Xylariaceae</taxon>
        <taxon>Xylaria</taxon>
    </lineage>
</organism>
<dbReference type="Proteomes" id="UP001305414">
    <property type="component" value="Unassembled WGS sequence"/>
</dbReference>
<comment type="caution">
    <text evidence="2">The sequence shown here is derived from an EMBL/GenBank/DDBJ whole genome shotgun (WGS) entry which is preliminary data.</text>
</comment>
<evidence type="ECO:0000256" key="1">
    <source>
        <dbReference type="SAM" id="MobiDB-lite"/>
    </source>
</evidence>
<accession>A0AAN7Z4P5</accession>
<dbReference type="AlphaFoldDB" id="A0AAN7Z4P5"/>
<evidence type="ECO:0000313" key="3">
    <source>
        <dbReference type="Proteomes" id="UP001305414"/>
    </source>
</evidence>
<evidence type="ECO:0000313" key="2">
    <source>
        <dbReference type="EMBL" id="KAK5629627.1"/>
    </source>
</evidence>
<name>A0AAN7Z4P5_9PEZI</name>
<gene>
    <name evidence="2" type="ORF">RRF57_005342</name>
</gene>